<dbReference type="SUPFAM" id="SSF47203">
    <property type="entry name" value="Acyl-CoA dehydrogenase C-terminal domain-like"/>
    <property type="match status" value="1"/>
</dbReference>
<dbReference type="Gene3D" id="1.10.540.10">
    <property type="entry name" value="Acyl-CoA dehydrogenase/oxidase, N-terminal domain"/>
    <property type="match status" value="1"/>
</dbReference>
<keyword evidence="6" id="KW-1185">Reference proteome</keyword>
<feature type="domain" description="Acyl-CoA dehydrogenase/oxidase N-terminal" evidence="3">
    <location>
        <begin position="32"/>
        <end position="112"/>
    </location>
</feature>
<keyword evidence="1" id="KW-0560">Oxidoreductase</keyword>
<dbReference type="InterPro" id="IPR013107">
    <property type="entry name" value="Acyl-CoA_DH_C"/>
</dbReference>
<dbReference type="InterPro" id="IPR013786">
    <property type="entry name" value="AcylCoA_DH/ox_N"/>
</dbReference>
<dbReference type="InterPro" id="IPR046373">
    <property type="entry name" value="Acyl-CoA_Oxase/DH_mid-dom_sf"/>
</dbReference>
<dbReference type="EMBL" id="ADNW02000010">
    <property type="protein sequence ID" value="EGD23925.1"/>
    <property type="molecule type" value="Genomic_DNA"/>
</dbReference>
<protein>
    <submittedName>
        <fullName evidence="5">Acyl-CoA dehydrogenase, C-terminal domain protein</fullName>
    </submittedName>
</protein>
<evidence type="ECO:0000313" key="6">
    <source>
        <dbReference type="Proteomes" id="UP000004245"/>
    </source>
</evidence>
<evidence type="ECO:0000256" key="1">
    <source>
        <dbReference type="ARBA" id="ARBA00023002"/>
    </source>
</evidence>
<proteinExistence type="inferred from homology"/>
<evidence type="ECO:0000313" key="5">
    <source>
        <dbReference type="EMBL" id="EGD23925.1"/>
    </source>
</evidence>
<dbReference type="GO" id="GO:0016712">
    <property type="term" value="F:oxidoreductase activity, acting on paired donors, with incorporation or reduction of molecular oxygen, reduced flavin or flavoprotein as one donor, and incorporation of one atom of oxygen"/>
    <property type="evidence" value="ECO:0007669"/>
    <property type="project" value="TreeGrafter"/>
</dbReference>
<dbReference type="Gene3D" id="2.40.110.10">
    <property type="entry name" value="Butyryl-CoA Dehydrogenase, subunit A, domain 2"/>
    <property type="match status" value="1"/>
</dbReference>
<dbReference type="NCBIfam" id="NF045629">
    <property type="entry name" value="monooxsub_HsaA"/>
    <property type="match status" value="1"/>
</dbReference>
<comment type="similarity">
    <text evidence="2">Belongs to the HpaH/HsaA monooxygenase family.</text>
</comment>
<dbReference type="Pfam" id="PF08028">
    <property type="entry name" value="Acyl-CoA_dh_2"/>
    <property type="match status" value="1"/>
</dbReference>
<dbReference type="GO" id="GO:0005737">
    <property type="term" value="C:cytoplasm"/>
    <property type="evidence" value="ECO:0007669"/>
    <property type="project" value="TreeGrafter"/>
</dbReference>
<reference evidence="5" key="1">
    <citation type="submission" date="2011-01" db="EMBL/GenBank/DDBJ databases">
        <authorList>
            <person name="Muzny D."/>
            <person name="Qin X."/>
            <person name="Buhay C."/>
            <person name="Dugan-Rocha S."/>
            <person name="Ding Y."/>
            <person name="Chen G."/>
            <person name="Hawes A."/>
            <person name="Holder M."/>
            <person name="Jhangiani S."/>
            <person name="Johnson A."/>
            <person name="Khan Z."/>
            <person name="Li Z."/>
            <person name="Liu W."/>
            <person name="Liu X."/>
            <person name="Perez L."/>
            <person name="Shen H."/>
            <person name="Wang Q."/>
            <person name="Watt J."/>
            <person name="Xi L."/>
            <person name="Xin Y."/>
            <person name="Zhou J."/>
            <person name="Deng J."/>
            <person name="Jiang H."/>
            <person name="Liu Y."/>
            <person name="Qu J."/>
            <person name="Song X.-Z."/>
            <person name="Zhang L."/>
            <person name="Villasana D."/>
            <person name="Johnson A."/>
            <person name="Liu J."/>
            <person name="Liyanage D."/>
            <person name="Lorensuhewa L."/>
            <person name="Robinson T."/>
            <person name="Song A."/>
            <person name="Song B.-B."/>
            <person name="Dinh H."/>
            <person name="Thornton R."/>
            <person name="Coyle M."/>
            <person name="Francisco L."/>
            <person name="Jackson L."/>
            <person name="Javaid M."/>
            <person name="Korchina V."/>
            <person name="Kovar C."/>
            <person name="Mata R."/>
            <person name="Mathew T."/>
            <person name="Ngo R."/>
            <person name="Nguyen L."/>
            <person name="Nguyen N."/>
            <person name="Okwuonu G."/>
            <person name="Ongeri F."/>
            <person name="Pham C."/>
            <person name="Simmons D."/>
            <person name="Wilczek-Boney K."/>
            <person name="Hale W."/>
            <person name="Jakkamsetti A."/>
            <person name="Pham P."/>
            <person name="Ruth R."/>
            <person name="San Lucas F."/>
            <person name="Warren J."/>
            <person name="Zhang J."/>
            <person name="Zhao Z."/>
            <person name="Zhou C."/>
            <person name="Zhu D."/>
            <person name="Lee S."/>
            <person name="Bess C."/>
            <person name="Blankenburg K."/>
            <person name="Forbes L."/>
            <person name="Fu Q."/>
            <person name="Gubbala S."/>
            <person name="Hirani K."/>
            <person name="Jayaseelan J.C."/>
            <person name="Lara F."/>
            <person name="Munidasa M."/>
            <person name="Palculict T."/>
            <person name="Patil S."/>
            <person name="Pu L.-L."/>
            <person name="Saada N."/>
            <person name="Tang L."/>
            <person name="Weissenberger G."/>
            <person name="Zhu Y."/>
            <person name="Hemphill L."/>
            <person name="Shang Y."/>
            <person name="Youmans B."/>
            <person name="Ayvaz T."/>
            <person name="Ross M."/>
            <person name="Santibanez J."/>
            <person name="Aqrawi P."/>
            <person name="Gross S."/>
            <person name="Joshi V."/>
            <person name="Fowler G."/>
            <person name="Nazareth L."/>
            <person name="Reid J."/>
            <person name="Worley K."/>
            <person name="Petrosino J."/>
            <person name="Highlander S."/>
            <person name="Gibbs R."/>
        </authorList>
    </citation>
    <scope>NUCLEOTIDE SEQUENCE [LARGE SCALE GENOMIC DNA]</scope>
    <source>
        <strain evidence="5">ATCC 33707</strain>
    </source>
</reference>
<dbReference type="AlphaFoldDB" id="E9T1T6"/>
<dbReference type="InterPro" id="IPR054617">
    <property type="entry name" value="HsaA"/>
</dbReference>
<comment type="caution">
    <text evidence="5">The sequence shown here is derived from an EMBL/GenBank/DDBJ whole genome shotgun (WGS) entry which is preliminary data.</text>
</comment>
<gene>
    <name evidence="5" type="ORF">HMPREF0724_12133</name>
</gene>
<accession>E9T1T6</accession>
<dbReference type="GO" id="GO:0033539">
    <property type="term" value="P:fatty acid beta-oxidation using acyl-CoA dehydrogenase"/>
    <property type="evidence" value="ECO:0007669"/>
    <property type="project" value="TreeGrafter"/>
</dbReference>
<dbReference type="PANTHER" id="PTHR48083:SF19">
    <property type="entry name" value="FLAVIN-DEPENDENT MONOOXYGENASE, OXYGENASE SUBUNIT HSAA"/>
    <property type="match status" value="1"/>
</dbReference>
<name>E9T1T6_RHOHA</name>
<dbReference type="Gene3D" id="1.20.140.10">
    <property type="entry name" value="Butyryl-CoA Dehydrogenase, subunit A, domain 3"/>
    <property type="match status" value="1"/>
</dbReference>
<dbReference type="STRING" id="43767.A6I91_13405"/>
<dbReference type="Proteomes" id="UP000004245">
    <property type="component" value="Unassembled WGS sequence"/>
</dbReference>
<dbReference type="InterPro" id="IPR036250">
    <property type="entry name" value="AcylCo_DH-like_C"/>
</dbReference>
<dbReference type="PIRSF" id="PIRSF016578">
    <property type="entry name" value="HsaA"/>
    <property type="match status" value="1"/>
</dbReference>
<dbReference type="PANTHER" id="PTHR48083">
    <property type="entry name" value="MEDIUM-CHAIN SPECIFIC ACYL-COA DEHYDROGENASE, MITOCHONDRIAL-RELATED"/>
    <property type="match status" value="1"/>
</dbReference>
<dbReference type="GO" id="GO:0050660">
    <property type="term" value="F:flavin adenine dinucleotide binding"/>
    <property type="evidence" value="ECO:0007669"/>
    <property type="project" value="InterPro"/>
</dbReference>
<evidence type="ECO:0000259" key="3">
    <source>
        <dbReference type="Pfam" id="PF02771"/>
    </source>
</evidence>
<dbReference type="GO" id="GO:0003995">
    <property type="term" value="F:acyl-CoA dehydrogenase activity"/>
    <property type="evidence" value="ECO:0007669"/>
    <property type="project" value="TreeGrafter"/>
</dbReference>
<dbReference type="InterPro" id="IPR009100">
    <property type="entry name" value="AcylCoA_DH/oxidase_NM_dom_sf"/>
</dbReference>
<dbReference type="InterPro" id="IPR050741">
    <property type="entry name" value="Acyl-CoA_dehydrogenase"/>
</dbReference>
<organism evidence="5 6">
    <name type="scientific">Prescottella equi ATCC 33707</name>
    <dbReference type="NCBI Taxonomy" id="525370"/>
    <lineage>
        <taxon>Bacteria</taxon>
        <taxon>Bacillati</taxon>
        <taxon>Actinomycetota</taxon>
        <taxon>Actinomycetes</taxon>
        <taxon>Mycobacteriales</taxon>
        <taxon>Nocardiaceae</taxon>
        <taxon>Prescottella</taxon>
    </lineage>
</organism>
<dbReference type="Pfam" id="PF02771">
    <property type="entry name" value="Acyl-CoA_dh_N"/>
    <property type="match status" value="1"/>
</dbReference>
<sequence>MEGALGADRGAMGDRQVVDVFDDIRDLLPMLRDRAGQVERDRQISTEVIARLTEIGYFRLLQPHAFGGFEADPRDYYAAVRSLAGACGSTGWVASVVGVHPWQLALFDVRAQRDVWGANPDTLMSSAYAPMGRAIASDGGFFFSGRWSYSSGSAHADWVLVGGLVVDDAGDPIDFRTFLIPARDYRIDDVWHTVGLRGTGSNDLVVEDVFVPDYRTLSFTSTVQCAGPGQAVNTAPLYRLPFSAVFSTTITAPIVGMADGAYSAFTAYQTGRTAAVSPLRFTDDQFMQAALAESARDIELAWMQLERNFSEMLDFAHADVRIPVSLRVKARRDQVSASSMAVGAIDRLFDHAGGGALRTDAPIQRFWRDAHAGRAHVINDPYQPLVLFGRNELGRDIHDAWV</sequence>
<feature type="domain" description="Acyl-CoA dehydrogenase C-terminal" evidence="4">
    <location>
        <begin position="249"/>
        <end position="380"/>
    </location>
</feature>
<evidence type="ECO:0000259" key="4">
    <source>
        <dbReference type="Pfam" id="PF08028"/>
    </source>
</evidence>
<dbReference type="InterPro" id="IPR037069">
    <property type="entry name" value="AcylCoA_DH/ox_N_sf"/>
</dbReference>
<dbReference type="SUPFAM" id="SSF56645">
    <property type="entry name" value="Acyl-CoA dehydrogenase NM domain-like"/>
    <property type="match status" value="1"/>
</dbReference>
<evidence type="ECO:0000256" key="2">
    <source>
        <dbReference type="ARBA" id="ARBA00049661"/>
    </source>
</evidence>
<dbReference type="HOGENOM" id="CLU_018204_2_0_11"/>